<sequence>SLSLLNSLPDSSIEILSDYSTTEEFLYGQVIPNNMDQLIFVIKGRFVVLRLVDLTQCPCYHRFIVQELPFLKSTIQKPESSVDRRFLNLTLRSGSTHRGLDRKSWLRMPSTSTSLIRQHGASRTAKGLSASSSTVSITSTSEISSKTQQWKTKSQSQKFLKVNSAISTTIVRIDMQTFAALMDQQTLQKVRRLQSVYPSDDELCDLFIKNNYWKIFKRSMISKLTCKPQRFSPSGQVAESGRGEDLYEIDKTGILNLPEISSNRNMLFSKPSYYVAPVIRTREDGSTPMPKLDLQLIHGIAKLPSSIANLLY</sequence>
<dbReference type="STRING" id="137246.A0A401RSA2"/>
<dbReference type="GO" id="GO:0030552">
    <property type="term" value="F:cAMP binding"/>
    <property type="evidence" value="ECO:0007669"/>
    <property type="project" value="TreeGrafter"/>
</dbReference>
<organism evidence="1 2">
    <name type="scientific">Chiloscyllium punctatum</name>
    <name type="common">Brownbanded bambooshark</name>
    <name type="synonym">Hemiscyllium punctatum</name>
    <dbReference type="NCBI Taxonomy" id="137246"/>
    <lineage>
        <taxon>Eukaryota</taxon>
        <taxon>Metazoa</taxon>
        <taxon>Chordata</taxon>
        <taxon>Craniata</taxon>
        <taxon>Vertebrata</taxon>
        <taxon>Chondrichthyes</taxon>
        <taxon>Elasmobranchii</taxon>
        <taxon>Galeomorphii</taxon>
        <taxon>Galeoidea</taxon>
        <taxon>Orectolobiformes</taxon>
        <taxon>Hemiscylliidae</taxon>
        <taxon>Chiloscyllium</taxon>
    </lineage>
</organism>
<dbReference type="PANTHER" id="PTHR23011">
    <property type="entry name" value="CYCLIC NUCLEOTIDE-BINDING DOMAIN CONTAINING PROTEIN"/>
    <property type="match status" value="1"/>
</dbReference>
<name>A0A401RSA2_CHIPU</name>
<reference evidence="1 2" key="1">
    <citation type="journal article" date="2018" name="Nat. Ecol. Evol.">
        <title>Shark genomes provide insights into elasmobranch evolution and the origin of vertebrates.</title>
        <authorList>
            <person name="Hara Y"/>
            <person name="Yamaguchi K"/>
            <person name="Onimaru K"/>
            <person name="Kadota M"/>
            <person name="Koyanagi M"/>
            <person name="Keeley SD"/>
            <person name="Tatsumi K"/>
            <person name="Tanaka K"/>
            <person name="Motone F"/>
            <person name="Kageyama Y"/>
            <person name="Nozu R"/>
            <person name="Adachi N"/>
            <person name="Nishimura O"/>
            <person name="Nakagawa R"/>
            <person name="Tanegashima C"/>
            <person name="Kiyatake I"/>
            <person name="Matsumoto R"/>
            <person name="Murakumo K"/>
            <person name="Nishida K"/>
            <person name="Terakita A"/>
            <person name="Kuratani S"/>
            <person name="Sato K"/>
            <person name="Hyodo S Kuraku.S."/>
        </authorList>
    </citation>
    <scope>NUCLEOTIDE SEQUENCE [LARGE SCALE GENOMIC DNA]</scope>
</reference>
<dbReference type="PANTHER" id="PTHR23011:SF43">
    <property type="entry name" value="CYCLIC NUCLEOTIDE-BINDING DOMAIN-CONTAINING PROTEIN 2"/>
    <property type="match status" value="1"/>
</dbReference>
<evidence type="ECO:0000313" key="2">
    <source>
        <dbReference type="Proteomes" id="UP000287033"/>
    </source>
</evidence>
<comment type="caution">
    <text evidence="1">The sequence shown here is derived from an EMBL/GenBank/DDBJ whole genome shotgun (WGS) entry which is preliminary data.</text>
</comment>
<protein>
    <recommendedName>
        <fullName evidence="3">Cyclic nucleotide-binding domain-containing protein</fullName>
    </recommendedName>
</protein>
<feature type="non-terminal residue" evidence="1">
    <location>
        <position position="1"/>
    </location>
</feature>
<dbReference type="AlphaFoldDB" id="A0A401RSA2"/>
<accession>A0A401RSA2</accession>
<evidence type="ECO:0008006" key="3">
    <source>
        <dbReference type="Google" id="ProtNLM"/>
    </source>
</evidence>
<gene>
    <name evidence="1" type="ORF">chiPu_0019509</name>
</gene>
<dbReference type="GO" id="GO:0007283">
    <property type="term" value="P:spermatogenesis"/>
    <property type="evidence" value="ECO:0007669"/>
    <property type="project" value="TreeGrafter"/>
</dbReference>
<dbReference type="EMBL" id="BEZZ01002023">
    <property type="protein sequence ID" value="GCC21008.1"/>
    <property type="molecule type" value="Genomic_DNA"/>
</dbReference>
<keyword evidence="2" id="KW-1185">Reference proteome</keyword>
<dbReference type="OrthoDB" id="166212at2759"/>
<proteinExistence type="predicted"/>
<evidence type="ECO:0000313" key="1">
    <source>
        <dbReference type="EMBL" id="GCC21008.1"/>
    </source>
</evidence>
<dbReference type="Proteomes" id="UP000287033">
    <property type="component" value="Unassembled WGS sequence"/>
</dbReference>